<dbReference type="Pfam" id="PF02517">
    <property type="entry name" value="Rce1-like"/>
    <property type="match status" value="1"/>
</dbReference>
<evidence type="ECO:0000313" key="3">
    <source>
        <dbReference type="EMBL" id="SFM29562.1"/>
    </source>
</evidence>
<feature type="domain" description="CAAX prenyl protease 2/Lysostaphin resistance protein A-like" evidence="2">
    <location>
        <begin position="135"/>
        <end position="241"/>
    </location>
</feature>
<accession>A0A1I4PP05</accession>
<reference evidence="4" key="1">
    <citation type="submission" date="2016-10" db="EMBL/GenBank/DDBJ databases">
        <authorList>
            <person name="Varghese N."/>
            <person name="Submissions S."/>
        </authorList>
    </citation>
    <scope>NUCLEOTIDE SEQUENCE [LARGE SCALE GENOMIC DNA]</scope>
    <source>
        <strain evidence="4">Mob M</strain>
    </source>
</reference>
<dbReference type="AlphaFoldDB" id="A0A1I4PP05"/>
<feature type="transmembrane region" description="Helical" evidence="1">
    <location>
        <begin position="211"/>
        <end position="230"/>
    </location>
</feature>
<dbReference type="EMBL" id="FOUJ01000001">
    <property type="protein sequence ID" value="SFM29562.1"/>
    <property type="molecule type" value="Genomic_DNA"/>
</dbReference>
<dbReference type="GO" id="GO:0080120">
    <property type="term" value="P:CAAX-box protein maturation"/>
    <property type="evidence" value="ECO:0007669"/>
    <property type="project" value="UniProtKB-ARBA"/>
</dbReference>
<evidence type="ECO:0000313" key="4">
    <source>
        <dbReference type="Proteomes" id="UP000198535"/>
    </source>
</evidence>
<feature type="transmembrane region" description="Helical" evidence="1">
    <location>
        <begin position="97"/>
        <end position="120"/>
    </location>
</feature>
<keyword evidence="1" id="KW-0472">Membrane</keyword>
<dbReference type="RefSeq" id="WP_091933435.1">
    <property type="nucleotide sequence ID" value="NZ_FOUJ01000001.1"/>
</dbReference>
<evidence type="ECO:0000259" key="2">
    <source>
        <dbReference type="Pfam" id="PF02517"/>
    </source>
</evidence>
<sequence length="256" mass="28829">MRIRELVDWNIYWFLFMLAEFALLATIPYSITMSEDFLYDLGVSLPNLLATQFIRSTVILMISVFLGLYLGKKVGFGTPILNSLSEKRELPSETGSIVKLSIFIGLVLTVVIFVLDYFVFSMFAEPLIVTLTTPPLWERFLYSLYAGIVEEVVLRFMLVTLLVWISWKIKKTADGQPTRTGILISILIISLIYAIGYFLFNSSATIDQISALRFVVINGVAGIVFGCLYWKKGLEASLIANLTASFMLFVVLGSFF</sequence>
<feature type="transmembrane region" description="Helical" evidence="1">
    <location>
        <begin position="140"/>
        <end position="167"/>
    </location>
</feature>
<feature type="transmembrane region" description="Helical" evidence="1">
    <location>
        <begin position="12"/>
        <end position="32"/>
    </location>
</feature>
<name>A0A1I4PP05_9EURY</name>
<keyword evidence="1" id="KW-0812">Transmembrane</keyword>
<feature type="transmembrane region" description="Helical" evidence="1">
    <location>
        <begin position="52"/>
        <end position="71"/>
    </location>
</feature>
<feature type="transmembrane region" description="Helical" evidence="1">
    <location>
        <begin position="237"/>
        <end position="255"/>
    </location>
</feature>
<evidence type="ECO:0000256" key="1">
    <source>
        <dbReference type="SAM" id="Phobius"/>
    </source>
</evidence>
<feature type="transmembrane region" description="Helical" evidence="1">
    <location>
        <begin position="179"/>
        <end position="199"/>
    </location>
</feature>
<dbReference type="Proteomes" id="UP000198535">
    <property type="component" value="Unassembled WGS sequence"/>
</dbReference>
<dbReference type="STRING" id="487685.SAMN04488696_0803"/>
<gene>
    <name evidence="3" type="ORF">SAMN04488696_0803</name>
</gene>
<proteinExistence type="predicted"/>
<organism evidence="3 4">
    <name type="scientific">Methanolobus profundi</name>
    <dbReference type="NCBI Taxonomy" id="487685"/>
    <lineage>
        <taxon>Archaea</taxon>
        <taxon>Methanobacteriati</taxon>
        <taxon>Methanobacteriota</taxon>
        <taxon>Stenosarchaea group</taxon>
        <taxon>Methanomicrobia</taxon>
        <taxon>Methanosarcinales</taxon>
        <taxon>Methanosarcinaceae</taxon>
        <taxon>Methanolobus</taxon>
    </lineage>
</organism>
<dbReference type="OrthoDB" id="330173at2157"/>
<keyword evidence="4" id="KW-1185">Reference proteome</keyword>
<dbReference type="InterPro" id="IPR003675">
    <property type="entry name" value="Rce1/LyrA-like_dom"/>
</dbReference>
<keyword evidence="3" id="KW-0645">Protease</keyword>
<dbReference type="GO" id="GO:0004175">
    <property type="term" value="F:endopeptidase activity"/>
    <property type="evidence" value="ECO:0007669"/>
    <property type="project" value="UniProtKB-ARBA"/>
</dbReference>
<keyword evidence="3" id="KW-0378">Hydrolase</keyword>
<keyword evidence="1" id="KW-1133">Transmembrane helix</keyword>
<protein>
    <submittedName>
        <fullName evidence="3">CAAX protease self-immunity</fullName>
    </submittedName>
</protein>
<dbReference type="GO" id="GO:0006508">
    <property type="term" value="P:proteolysis"/>
    <property type="evidence" value="ECO:0007669"/>
    <property type="project" value="UniProtKB-KW"/>
</dbReference>